<gene>
    <name evidence="1" type="ORF">CS063_09745</name>
</gene>
<dbReference type="EMBL" id="PEDL01000009">
    <property type="protein sequence ID" value="PHV70633.1"/>
    <property type="molecule type" value="Genomic_DNA"/>
</dbReference>
<accession>A0AC61DD01</accession>
<comment type="caution">
    <text evidence="1">The sequence shown here is derived from an EMBL/GenBank/DDBJ whole genome shotgun (WGS) entry which is preliminary data.</text>
</comment>
<name>A0AC61DD01_9FIRM</name>
<evidence type="ECO:0000313" key="1">
    <source>
        <dbReference type="EMBL" id="PHV70633.1"/>
    </source>
</evidence>
<organism evidence="1 2">
    <name type="scientific">Sporanaerobium hydrogeniformans</name>
    <dbReference type="NCBI Taxonomy" id="3072179"/>
    <lineage>
        <taxon>Bacteria</taxon>
        <taxon>Bacillati</taxon>
        <taxon>Bacillota</taxon>
        <taxon>Clostridia</taxon>
        <taxon>Lachnospirales</taxon>
        <taxon>Lachnospiraceae</taxon>
        <taxon>Sporanaerobium</taxon>
    </lineage>
</organism>
<evidence type="ECO:0000313" key="2">
    <source>
        <dbReference type="Proteomes" id="UP000224460"/>
    </source>
</evidence>
<dbReference type="Proteomes" id="UP000224460">
    <property type="component" value="Unassembled WGS sequence"/>
</dbReference>
<reference evidence="1" key="1">
    <citation type="submission" date="2017-10" db="EMBL/GenBank/DDBJ databases">
        <title>Genome sequence of cellulolytic Lachnospiraceae bacterium XHS1971 isolated from hotspring sediment.</title>
        <authorList>
            <person name="Vasudevan G."/>
            <person name="Joshi A.J."/>
            <person name="Hivarkar S."/>
            <person name="Lanjekar V.B."/>
            <person name="Dhakephalkar P.K."/>
            <person name="Dagar S."/>
        </authorList>
    </citation>
    <scope>NUCLEOTIDE SEQUENCE</scope>
    <source>
        <strain evidence="1">XHS1971</strain>
    </source>
</reference>
<proteinExistence type="predicted"/>
<keyword evidence="2" id="KW-1185">Reference proteome</keyword>
<protein>
    <submittedName>
        <fullName evidence="1">Proline--tRNA ligase</fullName>
    </submittedName>
</protein>
<sequence>MLMSKLLGERFKEKPGDATSISHIYLLRGGYVRQVTNGIYSLLPPAKRVVAKIENIIREEMDKIDGQEVLFPVALPGELWQESGRFEGVGSELVRFKDRAGKDMVLGMTHEEAAVHLARTEAKSYSQYPFMIYQIQTKFRDEPRARGGLIRVREFTMKDAYSFHTSQEDLESYYEECLQAYHTIFRRAGVPEVICVKSDTGMMGGKVAHEFMLLTDIGEDTIVVCDSCDYQSNMEVATSKLPVATTIEGQIEEVYTPNAHTIEQVANLLGVTNDQTLKACVFEVEGQKEPLIVFIRGDLQVNESKLQKVVKAQIRPFERYEDTPNLCYGFMGPYHLKADGATLIFDESLRNEKNLVVGGNKVDYHIKGISMERDIKPEAYYDIAQVNEGHECPHCQGKLQFKRGVEVGNIFQLGTRYSESMHMTYTDSDGKSKTPIMGCYGIGVGRLLACIIEARHDEWGPIWPISVAPWQVHICALKSKSLDTNAIGLDLYSKLNKQFEVLMDDRNVAPGVQFADADLLGIPVRIVIGEKNLKEGKVELVTRDKSVKKLVPVAGIEQEVTSLIEQLLKSNL</sequence>
<keyword evidence="1" id="KW-0436">Ligase</keyword>